<accession>A0AA40D8A9</accession>
<name>A0AA40D8A9_9PEZI</name>
<protein>
    <submittedName>
        <fullName evidence="2">Uncharacterized protein</fullName>
    </submittedName>
</protein>
<evidence type="ECO:0000313" key="3">
    <source>
        <dbReference type="Proteomes" id="UP001174997"/>
    </source>
</evidence>
<proteinExistence type="predicted"/>
<sequence length="922" mass="102071">MALADSGQSRLSQGEPTEGSLTLERHKAKDGVFSGLYRGTAPKTTNKDRDRPSQPSKQKTKSNREPVALIRPPSKPPRRDRGVFLPDGDINKSGSGSGTDYSDEDSIEDFDVEVFKSRFAETIASRVRQHDIEVEKENWDRMFDTLPSLVAAFALKLGQKGATQTQMNAMYLAHKYRRDISTRVQVSISASLEKGSTAPSGQQGSTVEPTSSRIRDWLDTDVVEGADAEPSPEDTSRPPEQPDSTNKDDVGILPDSSKYETVFSSTAFKWLLSSVLQTVCRSATGPLDAINTIGSQIRYRYRNRQKAKMSRHRHSNSHKMYLLADLDLVAFLNEQFGQSPMSRRELLTTAITVTGLEADAQALPCAKYVQQTWPITGLYVLDAICSAVDSQATCTETLPDGSDVTANLIQDPTTQRFGIRIKANGTADFLGEVGEIFGWITAALRASPSKSELAWCEPYLYLSGKGSEPMSNLWEMRFTTTHPKRGLSDDEVGKCWHGLFQNVAIVKGFPISHRSCRNTGLEIPLNMAARLMDSSKLHEFMGRYYIKGFSAMLTAVGLTDGVVLWHLDCNSSGRRISYCDAVKGGGKGKVGLSLTQVHSGRHVVGWCSKALLTQTLSGDKDANYDVRKSGLPFPGREFSLEKISLSVGNIITGGVQFSIGKKDVPLHITKQGYVAKLRWIDQKYVIFWDEEDQRGWLVRGSSALLHLVRASLEHCRSDDFSSEFLFNFEAFKEAPEHVRFTPNSALKVLLDKDNRGLSLYREERTQEKTITSDGRWTRQIETTATFTTLEDKIVETYETLEKIIDGQARSAASAKGLNAKLRGSGRIEGWDFKDIAAARDPFYLRVASLPEYGQTWIPFARSIQAVTLFGRGFGDIIKPNLDTNNPAVVQPTRSAWDSMPVGHGLLGACLGDLKEIIDNHGN</sequence>
<comment type="caution">
    <text evidence="2">The sequence shown here is derived from an EMBL/GenBank/DDBJ whole genome shotgun (WGS) entry which is preliminary data.</text>
</comment>
<dbReference type="AlphaFoldDB" id="A0AA40D8A9"/>
<reference evidence="2" key="1">
    <citation type="submission" date="2023-06" db="EMBL/GenBank/DDBJ databases">
        <title>Genome-scale phylogeny and comparative genomics of the fungal order Sordariales.</title>
        <authorList>
            <consortium name="Lawrence Berkeley National Laboratory"/>
            <person name="Hensen N."/>
            <person name="Bonometti L."/>
            <person name="Westerberg I."/>
            <person name="Brannstrom I.O."/>
            <person name="Guillou S."/>
            <person name="Cros-Aarteil S."/>
            <person name="Calhoun S."/>
            <person name="Haridas S."/>
            <person name="Kuo A."/>
            <person name="Mondo S."/>
            <person name="Pangilinan J."/>
            <person name="Riley R."/>
            <person name="Labutti K."/>
            <person name="Andreopoulos B."/>
            <person name="Lipzen A."/>
            <person name="Chen C."/>
            <person name="Yanf M."/>
            <person name="Daum C."/>
            <person name="Ng V."/>
            <person name="Clum A."/>
            <person name="Steindorff A."/>
            <person name="Ohm R."/>
            <person name="Martin F."/>
            <person name="Silar P."/>
            <person name="Natvig D."/>
            <person name="Lalanne C."/>
            <person name="Gautier V."/>
            <person name="Ament-Velasquez S.L."/>
            <person name="Kruys A."/>
            <person name="Hutchinson M.I."/>
            <person name="Powell A.J."/>
            <person name="Barry K."/>
            <person name="Miller A.N."/>
            <person name="Grigoriev I.V."/>
            <person name="Debuchy R."/>
            <person name="Gladieux P."/>
            <person name="Thoren M.H."/>
            <person name="Johannesson H."/>
        </authorList>
    </citation>
    <scope>NUCLEOTIDE SEQUENCE</scope>
    <source>
        <strain evidence="2">CBS 307.81</strain>
    </source>
</reference>
<dbReference type="Proteomes" id="UP001174997">
    <property type="component" value="Unassembled WGS sequence"/>
</dbReference>
<feature type="compositionally biased region" description="Polar residues" evidence="1">
    <location>
        <begin position="1"/>
        <end position="15"/>
    </location>
</feature>
<feature type="non-terminal residue" evidence="2">
    <location>
        <position position="1"/>
    </location>
</feature>
<gene>
    <name evidence="2" type="ORF">QBC41DRAFT_229941</name>
</gene>
<keyword evidence="3" id="KW-1185">Reference proteome</keyword>
<feature type="region of interest" description="Disordered" evidence="1">
    <location>
        <begin position="1"/>
        <end position="104"/>
    </location>
</feature>
<dbReference type="EMBL" id="JAULSY010000083">
    <property type="protein sequence ID" value="KAK0666742.1"/>
    <property type="molecule type" value="Genomic_DNA"/>
</dbReference>
<feature type="compositionally biased region" description="Acidic residues" evidence="1">
    <location>
        <begin position="219"/>
        <end position="232"/>
    </location>
</feature>
<evidence type="ECO:0000313" key="2">
    <source>
        <dbReference type="EMBL" id="KAK0666742.1"/>
    </source>
</evidence>
<organism evidence="2 3">
    <name type="scientific">Cercophora samala</name>
    <dbReference type="NCBI Taxonomy" id="330535"/>
    <lineage>
        <taxon>Eukaryota</taxon>
        <taxon>Fungi</taxon>
        <taxon>Dikarya</taxon>
        <taxon>Ascomycota</taxon>
        <taxon>Pezizomycotina</taxon>
        <taxon>Sordariomycetes</taxon>
        <taxon>Sordariomycetidae</taxon>
        <taxon>Sordariales</taxon>
        <taxon>Lasiosphaeriaceae</taxon>
        <taxon>Cercophora</taxon>
    </lineage>
</organism>
<feature type="compositionally biased region" description="Polar residues" evidence="1">
    <location>
        <begin position="197"/>
        <end position="212"/>
    </location>
</feature>
<evidence type="ECO:0000256" key="1">
    <source>
        <dbReference type="SAM" id="MobiDB-lite"/>
    </source>
</evidence>
<feature type="region of interest" description="Disordered" evidence="1">
    <location>
        <begin position="192"/>
        <end position="253"/>
    </location>
</feature>